<feature type="compositionally biased region" description="Polar residues" evidence="8">
    <location>
        <begin position="708"/>
        <end position="719"/>
    </location>
</feature>
<dbReference type="PANTHER" id="PTHR24006">
    <property type="entry name" value="UBIQUITIN CARBOXYL-TERMINAL HYDROLASE"/>
    <property type="match status" value="1"/>
</dbReference>
<feature type="compositionally biased region" description="Polar residues" evidence="8">
    <location>
        <begin position="66"/>
        <end position="75"/>
    </location>
</feature>
<dbReference type="SUPFAM" id="SSF54001">
    <property type="entry name" value="Cysteine proteinases"/>
    <property type="match status" value="1"/>
</dbReference>
<accession>A0A8H3FC58</accession>
<dbReference type="InterPro" id="IPR038765">
    <property type="entry name" value="Papain-like_cys_pep_sf"/>
</dbReference>
<feature type="compositionally biased region" description="Low complexity" evidence="8">
    <location>
        <begin position="76"/>
        <end position="90"/>
    </location>
</feature>
<name>A0A8H3FC58_9LECA</name>
<evidence type="ECO:0000256" key="7">
    <source>
        <dbReference type="ARBA" id="ARBA00022807"/>
    </source>
</evidence>
<organism evidence="10 11">
    <name type="scientific">Heterodermia speciosa</name>
    <dbReference type="NCBI Taxonomy" id="116794"/>
    <lineage>
        <taxon>Eukaryota</taxon>
        <taxon>Fungi</taxon>
        <taxon>Dikarya</taxon>
        <taxon>Ascomycota</taxon>
        <taxon>Pezizomycotina</taxon>
        <taxon>Lecanoromycetes</taxon>
        <taxon>OSLEUM clade</taxon>
        <taxon>Lecanoromycetidae</taxon>
        <taxon>Caliciales</taxon>
        <taxon>Physciaceae</taxon>
        <taxon>Heterodermia</taxon>
    </lineage>
</organism>
<evidence type="ECO:0000256" key="5">
    <source>
        <dbReference type="ARBA" id="ARBA00022786"/>
    </source>
</evidence>
<feature type="region of interest" description="Disordered" evidence="8">
    <location>
        <begin position="581"/>
        <end position="719"/>
    </location>
</feature>
<dbReference type="EC" id="3.4.19.12" evidence="3"/>
<feature type="compositionally biased region" description="Polar residues" evidence="8">
    <location>
        <begin position="670"/>
        <end position="685"/>
    </location>
</feature>
<evidence type="ECO:0000256" key="1">
    <source>
        <dbReference type="ARBA" id="ARBA00000707"/>
    </source>
</evidence>
<comment type="caution">
    <text evidence="10">The sequence shown here is derived from an EMBL/GenBank/DDBJ whole genome shotgun (WGS) entry which is preliminary data.</text>
</comment>
<comment type="catalytic activity">
    <reaction evidence="1">
        <text>Thiol-dependent hydrolysis of ester, thioester, amide, peptide and isopeptide bonds formed by the C-terminal Gly of ubiquitin (a 76-residue protein attached to proteins as an intracellular targeting signal).</text>
        <dbReference type="EC" id="3.4.19.12"/>
    </reaction>
</comment>
<evidence type="ECO:0000313" key="10">
    <source>
        <dbReference type="EMBL" id="CAF9922572.1"/>
    </source>
</evidence>
<feature type="compositionally biased region" description="Basic and acidic residues" evidence="8">
    <location>
        <begin position="381"/>
        <end position="390"/>
    </location>
</feature>
<feature type="compositionally biased region" description="Basic and acidic residues" evidence="8">
    <location>
        <begin position="615"/>
        <end position="625"/>
    </location>
</feature>
<feature type="region of interest" description="Disordered" evidence="8">
    <location>
        <begin position="338"/>
        <end position="410"/>
    </location>
</feature>
<proteinExistence type="inferred from homology"/>
<dbReference type="EMBL" id="CAJPDS010000031">
    <property type="protein sequence ID" value="CAF9922572.1"/>
    <property type="molecule type" value="Genomic_DNA"/>
</dbReference>
<dbReference type="Gene3D" id="3.90.70.10">
    <property type="entry name" value="Cysteine proteinases"/>
    <property type="match status" value="2"/>
</dbReference>
<dbReference type="PANTHER" id="PTHR24006:SF722">
    <property type="entry name" value="UBIQUITIN CARBOXYL-TERMINAL HYDROLASE 48"/>
    <property type="match status" value="1"/>
</dbReference>
<evidence type="ECO:0000256" key="8">
    <source>
        <dbReference type="SAM" id="MobiDB-lite"/>
    </source>
</evidence>
<dbReference type="InterPro" id="IPR050164">
    <property type="entry name" value="Peptidase_C19"/>
</dbReference>
<dbReference type="InterPro" id="IPR028889">
    <property type="entry name" value="USP"/>
</dbReference>
<comment type="similarity">
    <text evidence="2">Belongs to the peptidase C19 family.</text>
</comment>
<dbReference type="GO" id="GO:0005634">
    <property type="term" value="C:nucleus"/>
    <property type="evidence" value="ECO:0007669"/>
    <property type="project" value="UniProtKB-SubCell"/>
</dbReference>
<feature type="compositionally biased region" description="Basic and acidic residues" evidence="8">
    <location>
        <begin position="752"/>
        <end position="765"/>
    </location>
</feature>
<feature type="compositionally biased region" description="Polar residues" evidence="8">
    <location>
        <begin position="587"/>
        <end position="599"/>
    </location>
</feature>
<dbReference type="GO" id="GO:0004843">
    <property type="term" value="F:cysteine-type deubiquitinase activity"/>
    <property type="evidence" value="ECO:0007669"/>
    <property type="project" value="UniProtKB-EC"/>
</dbReference>
<keyword evidence="4" id="KW-0645">Protease</keyword>
<feature type="region of interest" description="Disordered" evidence="8">
    <location>
        <begin position="737"/>
        <end position="765"/>
    </location>
</feature>
<evidence type="ECO:0000313" key="11">
    <source>
        <dbReference type="Proteomes" id="UP000664521"/>
    </source>
</evidence>
<feature type="region of interest" description="Disordered" evidence="8">
    <location>
        <begin position="1"/>
        <end position="90"/>
    </location>
</feature>
<dbReference type="InterPro" id="IPR001394">
    <property type="entry name" value="Peptidase_C19_UCH"/>
</dbReference>
<evidence type="ECO:0000259" key="9">
    <source>
        <dbReference type="PROSITE" id="PS50235"/>
    </source>
</evidence>
<dbReference type="GO" id="GO:0006508">
    <property type="term" value="P:proteolysis"/>
    <property type="evidence" value="ECO:0007669"/>
    <property type="project" value="UniProtKB-KW"/>
</dbReference>
<reference evidence="10" key="1">
    <citation type="submission" date="2021-03" db="EMBL/GenBank/DDBJ databases">
        <authorList>
            <person name="Tagirdzhanova G."/>
        </authorList>
    </citation>
    <scope>NUCLEOTIDE SEQUENCE</scope>
</reference>
<keyword evidence="6" id="KW-0378">Hydrolase</keyword>
<dbReference type="AlphaFoldDB" id="A0A8H3FC58"/>
<evidence type="ECO:0000256" key="6">
    <source>
        <dbReference type="ARBA" id="ARBA00022801"/>
    </source>
</evidence>
<keyword evidence="5" id="KW-0833">Ubl conjugation pathway</keyword>
<dbReference type="GO" id="GO:0005829">
    <property type="term" value="C:cytosol"/>
    <property type="evidence" value="ECO:0007669"/>
    <property type="project" value="TreeGrafter"/>
</dbReference>
<dbReference type="GO" id="GO:0016579">
    <property type="term" value="P:protein deubiquitination"/>
    <property type="evidence" value="ECO:0007669"/>
    <property type="project" value="InterPro"/>
</dbReference>
<sequence>MDSVYGRPPSASSKPSSSVSASSSFPDFSLAFGSSATKRSPRLSPVEGEVEATTANSFERLLLQPKPTSGTSQDESSSLDTATSSSGKASKSYESLQQLVVPSRTSSKISDLAHILNGSYAKGDRAKASEVVDLLDKSESGIVETVQPSRRLLGAVNREGVTCYLDSLLFAMFAVLDSYEAMLHQSFDDEPRKRLALMLRIWVNLLRTGRLITADITRQLQLALAACGWKEAAESRQQDPSEAYSFITDKLALPMLTLKMTLFHSGKEDTDSDHKLVHERVIEVPVPAQPENGQSITLEDCLAAYFDNQVIVERYLQRRRNTLGSVRSVDDRKTFAETDVKSISESQPSTPLATSFQDVPFPAPPSGPGSTLVRKPTLFKKRLDPEKGELAEPNSNQMEDSRPGRRRALSSKKVEVKMPAFQFFSLIPWYTPAENGSSAPSTNSQVVDHFKSHSPIVPIALKWSQMDGNRVIRRDSTIDIPLTYDMPHFITDDTESEDPLHGHFILVLQGFLCHRGTKPDSGHYVSAARCRDAQDGGYQWLLNDDLASPRVSIVEDIKTLLKREKPYLLFYQVEPISALGEPPAYSDSVSTDPTVVESTEITERPCPQNPTTGKRSLDESRDVRGRSSMTSDNRRDLAPPNRSTDGRRENKNSKSTTDAPLDPQIAGNVPRQNSGVSDNSSTIRQNGRVKDKRSSISLSRMTGRLTKGKSSTSLSAMENSALQASESTALNAHAKLDVAKSGHRKPHHVRNGRQEGSDRRECMLM</sequence>
<evidence type="ECO:0000256" key="3">
    <source>
        <dbReference type="ARBA" id="ARBA00012759"/>
    </source>
</evidence>
<dbReference type="Pfam" id="PF00443">
    <property type="entry name" value="UCH"/>
    <property type="match status" value="1"/>
</dbReference>
<gene>
    <name evidence="10" type="ORF">HETSPECPRED_005091</name>
</gene>
<feature type="compositionally biased region" description="Low complexity" evidence="8">
    <location>
        <begin position="8"/>
        <end position="32"/>
    </location>
</feature>
<feature type="domain" description="USP" evidence="9">
    <location>
        <begin position="153"/>
        <end position="574"/>
    </location>
</feature>
<dbReference type="Proteomes" id="UP000664521">
    <property type="component" value="Unassembled WGS sequence"/>
</dbReference>
<protein>
    <recommendedName>
        <fullName evidence="3">ubiquitinyl hydrolase 1</fullName>
        <ecNumber evidence="3">3.4.19.12</ecNumber>
    </recommendedName>
</protein>
<feature type="compositionally biased region" description="Polar residues" evidence="8">
    <location>
        <begin position="343"/>
        <end position="357"/>
    </location>
</feature>
<keyword evidence="11" id="KW-1185">Reference proteome</keyword>
<keyword evidence="7" id="KW-0788">Thiol protease</keyword>
<feature type="compositionally biased region" description="Basic residues" evidence="8">
    <location>
        <begin position="741"/>
        <end position="751"/>
    </location>
</feature>
<evidence type="ECO:0000256" key="4">
    <source>
        <dbReference type="ARBA" id="ARBA00022670"/>
    </source>
</evidence>
<dbReference type="PROSITE" id="PS50235">
    <property type="entry name" value="USP_3"/>
    <property type="match status" value="1"/>
</dbReference>
<dbReference type="OrthoDB" id="6287070at2759"/>
<evidence type="ECO:0000256" key="2">
    <source>
        <dbReference type="ARBA" id="ARBA00009085"/>
    </source>
</evidence>